<dbReference type="InterPro" id="IPR014644">
    <property type="entry name" value="MeTrfase_PRMT7"/>
</dbReference>
<organism evidence="9 10">
    <name type="scientific">Caerostris darwini</name>
    <dbReference type="NCBI Taxonomy" id="1538125"/>
    <lineage>
        <taxon>Eukaryota</taxon>
        <taxon>Metazoa</taxon>
        <taxon>Ecdysozoa</taxon>
        <taxon>Arthropoda</taxon>
        <taxon>Chelicerata</taxon>
        <taxon>Arachnida</taxon>
        <taxon>Araneae</taxon>
        <taxon>Araneomorphae</taxon>
        <taxon>Entelegynae</taxon>
        <taxon>Araneoidea</taxon>
        <taxon>Araneidae</taxon>
        <taxon>Caerostris</taxon>
    </lineage>
</organism>
<dbReference type="PANTHER" id="PTHR11006">
    <property type="entry name" value="PROTEIN ARGININE N-METHYLTRANSFERASE"/>
    <property type="match status" value="1"/>
</dbReference>
<name>A0AAV4P279_9ARAC</name>
<evidence type="ECO:0000256" key="7">
    <source>
        <dbReference type="PROSITE-ProRule" id="PRU01015"/>
    </source>
</evidence>
<dbReference type="InterPro" id="IPR029063">
    <property type="entry name" value="SAM-dependent_MTases_sf"/>
</dbReference>
<dbReference type="SUPFAM" id="SSF53335">
    <property type="entry name" value="S-adenosyl-L-methionine-dependent methyltransferases"/>
    <property type="match status" value="2"/>
</dbReference>
<sequence length="673" mass="75335">MTVNPIIGKKEWVEKPDYYDYYQEVARSSYADMLHDEERNVKYHVALKKAIQSMKKQGRSVKVLDIGTGTGLLSMMAARAGADSVIACEVFHPVASCAKDVIKQNGFEDKIKVVLKHSTELTVGPEGDLKEKANILVAEVFDTELIGEGALRTFQHAVKFLLEPDCIVIPSAASVYAQIIESSLISSWNTLSPVHVAPGKIIVPPKKVTSCHGSAAVHDVQMSQIPQDKFTALTDPICVFKFSFTGDKSIEMNETFIKQVTAINSGSCDVVFMWWDLKMDMDGDVILNNGPKWVQPDPDKARWRDHWMQAIYYLPDVVNVSAGDKITLTAYHDEYSLWFAIPKASNKKITESPTCNCLLHVTDSHARIGMKNDTVRNNQYISMLKEVITPSSVCLCVSDGSLLSVMAAKLGAEKVFALESNRLHQDMIKSYVEENNVSDVVKIIAKEPADLTEKDLQMLKVNVLLTEPYFSNSVHPWELMRFWHLRTLLARFLAPDASVLPQQGRLKAVAVDFEDLWKIRAPVKTAEGFNLSKFDEMIQRAVSIADAAVEPHPLWEYPCKALSEAFNLLKFDFSESTFSDSFEISGEMPISSSGTCNAVALWADYNFNNIEISTGPTQPIVTNHQIQWDMNNKQGVYFIHPPISVIPEKHILTFNIKFNITDSSFIFGISEKC</sequence>
<evidence type="ECO:0000256" key="6">
    <source>
        <dbReference type="PIRNR" id="PIRNR036946"/>
    </source>
</evidence>
<dbReference type="GO" id="GO:0042054">
    <property type="term" value="F:histone methyltransferase activity"/>
    <property type="evidence" value="ECO:0007669"/>
    <property type="project" value="TreeGrafter"/>
</dbReference>
<dbReference type="Pfam" id="PF06325">
    <property type="entry name" value="PrmA"/>
    <property type="match status" value="1"/>
</dbReference>
<evidence type="ECO:0000256" key="2">
    <source>
        <dbReference type="ARBA" id="ARBA00022679"/>
    </source>
</evidence>
<comment type="function">
    <text evidence="5">Essential arginine methyltransferase that can both catalyze the formation of omega-N monomethylarginine (MMA) and symmetrical dimethylarginine (sDMA). Specifically mediates the symmetrical dimethylation of arginine residues in the small nuclear ribonucleoproteins SmD1 and SmD3.</text>
</comment>
<keyword evidence="4" id="KW-0677">Repeat</keyword>
<comment type="caution">
    <text evidence="9">The sequence shown here is derived from an EMBL/GenBank/DDBJ whole genome shotgun (WGS) entry which is preliminary data.</text>
</comment>
<comment type="similarity">
    <text evidence="6">Belongs to the class I-like SAM-binding methyltransferase superfamily. Protein arginine N-methyltransferase family. PRMT7 subfamily.</text>
</comment>
<dbReference type="FunFam" id="3.40.50.150:FF:000071">
    <property type="entry name" value="Protein arginine N-methyltransferase 7"/>
    <property type="match status" value="1"/>
</dbReference>
<evidence type="ECO:0000256" key="1">
    <source>
        <dbReference type="ARBA" id="ARBA00022603"/>
    </source>
</evidence>
<evidence type="ECO:0000313" key="9">
    <source>
        <dbReference type="EMBL" id="GIX90754.1"/>
    </source>
</evidence>
<proteinExistence type="inferred from homology"/>
<feature type="domain" description="Protein arginine N-methyltransferase" evidence="8">
    <location>
        <begin position="508"/>
        <end position="651"/>
    </location>
</feature>
<dbReference type="FunFam" id="3.40.50.150:FF:000070">
    <property type="entry name" value="Protein arginine N-methyltransferase 7"/>
    <property type="match status" value="1"/>
</dbReference>
<keyword evidence="3 7" id="KW-0949">S-adenosyl-L-methionine</keyword>
<dbReference type="PROSITE" id="PS51678">
    <property type="entry name" value="SAM_MT_PRMT"/>
    <property type="match status" value="2"/>
</dbReference>
<dbReference type="PANTHER" id="PTHR11006:SF4">
    <property type="entry name" value="PROTEIN ARGININE N-METHYLTRANSFERASE 7"/>
    <property type="match status" value="1"/>
</dbReference>
<evidence type="ECO:0000313" key="10">
    <source>
        <dbReference type="Proteomes" id="UP001054837"/>
    </source>
</evidence>
<accession>A0AAV4P279</accession>
<dbReference type="GO" id="GO:0032259">
    <property type="term" value="P:methylation"/>
    <property type="evidence" value="ECO:0007669"/>
    <property type="project" value="UniProtKB-KW"/>
</dbReference>
<protein>
    <recommendedName>
        <fullName evidence="6">Protein arginine N-methyltransferase</fullName>
        <ecNumber evidence="6">2.1.1.-</ecNumber>
    </recommendedName>
</protein>
<dbReference type="PIRSF" id="PIRSF036946">
    <property type="entry name" value="Arg_N-mtase"/>
    <property type="match status" value="1"/>
</dbReference>
<comment type="function">
    <text evidence="6">Arginine methyltransferase that can both catalyze the formation of omega-N monomethylarginine (MMA) and symmetrical dimethylarginine (sDMA).</text>
</comment>
<evidence type="ECO:0000259" key="8">
    <source>
        <dbReference type="Pfam" id="PF22528"/>
    </source>
</evidence>
<evidence type="ECO:0000256" key="3">
    <source>
        <dbReference type="ARBA" id="ARBA00022691"/>
    </source>
</evidence>
<keyword evidence="2 7" id="KW-0808">Transferase</keyword>
<dbReference type="Gene3D" id="2.70.160.11">
    <property type="entry name" value="Hnrnp arginine n-methyltransferase1"/>
    <property type="match status" value="2"/>
</dbReference>
<feature type="domain" description="Protein arginine N-methyltransferase" evidence="8">
    <location>
        <begin position="172"/>
        <end position="331"/>
    </location>
</feature>
<dbReference type="AlphaFoldDB" id="A0AAV4P279"/>
<keyword evidence="1 7" id="KW-0489">Methyltransferase</keyword>
<evidence type="ECO:0000256" key="5">
    <source>
        <dbReference type="ARBA" id="ARBA00025081"/>
    </source>
</evidence>
<keyword evidence="10" id="KW-1185">Reference proteome</keyword>
<evidence type="ECO:0000256" key="4">
    <source>
        <dbReference type="ARBA" id="ARBA00022737"/>
    </source>
</evidence>
<dbReference type="InterPro" id="IPR025799">
    <property type="entry name" value="Arg_MeTrfase"/>
</dbReference>
<dbReference type="GO" id="GO:0016274">
    <property type="term" value="F:protein-arginine N-methyltransferase activity"/>
    <property type="evidence" value="ECO:0007669"/>
    <property type="project" value="InterPro"/>
</dbReference>
<dbReference type="FunFam" id="2.70.160.11:FF:000014">
    <property type="entry name" value="Protein arginine N-methyltransferase 7"/>
    <property type="match status" value="1"/>
</dbReference>
<dbReference type="Gene3D" id="3.40.50.150">
    <property type="entry name" value="Vaccinia Virus protein VP39"/>
    <property type="match status" value="2"/>
</dbReference>
<gene>
    <name evidence="9" type="primary">PRMT7</name>
    <name evidence="9" type="ORF">CDAR_389511</name>
</gene>
<reference evidence="9 10" key="1">
    <citation type="submission" date="2021-06" db="EMBL/GenBank/DDBJ databases">
        <title>Caerostris darwini draft genome.</title>
        <authorList>
            <person name="Kono N."/>
            <person name="Arakawa K."/>
        </authorList>
    </citation>
    <scope>NUCLEOTIDE SEQUENCE [LARGE SCALE GENOMIC DNA]</scope>
</reference>
<dbReference type="CDD" id="cd02440">
    <property type="entry name" value="AdoMet_MTases"/>
    <property type="match status" value="1"/>
</dbReference>
<dbReference type="Pfam" id="PF22528">
    <property type="entry name" value="PRMT_C"/>
    <property type="match status" value="2"/>
</dbReference>
<dbReference type="EMBL" id="BPLQ01002273">
    <property type="protein sequence ID" value="GIX90754.1"/>
    <property type="molecule type" value="Genomic_DNA"/>
</dbReference>
<dbReference type="InterPro" id="IPR055135">
    <property type="entry name" value="PRMT_dom"/>
</dbReference>
<dbReference type="EC" id="2.1.1.-" evidence="6"/>
<dbReference type="Proteomes" id="UP001054837">
    <property type="component" value="Unassembled WGS sequence"/>
</dbReference>